<dbReference type="Pfam" id="PF12704">
    <property type="entry name" value="MacB_PCD"/>
    <property type="match status" value="2"/>
</dbReference>
<evidence type="ECO:0000256" key="4">
    <source>
        <dbReference type="ARBA" id="ARBA00022989"/>
    </source>
</evidence>
<dbReference type="Proteomes" id="UP000664698">
    <property type="component" value="Unassembled WGS sequence"/>
</dbReference>
<evidence type="ECO:0000256" key="1">
    <source>
        <dbReference type="ARBA" id="ARBA00004651"/>
    </source>
</evidence>
<feature type="transmembrane region" description="Helical" evidence="6">
    <location>
        <begin position="421"/>
        <end position="439"/>
    </location>
</feature>
<dbReference type="PANTHER" id="PTHR30572">
    <property type="entry name" value="MEMBRANE COMPONENT OF TRANSPORTER-RELATED"/>
    <property type="match status" value="1"/>
</dbReference>
<feature type="transmembrane region" description="Helical" evidence="6">
    <location>
        <begin position="93"/>
        <end position="115"/>
    </location>
</feature>
<feature type="transmembrane region" description="Helical" evidence="6">
    <location>
        <begin position="801"/>
        <end position="823"/>
    </location>
</feature>
<feature type="transmembrane region" description="Helical" evidence="6">
    <location>
        <begin position="750"/>
        <end position="774"/>
    </location>
</feature>
<evidence type="ECO:0000256" key="6">
    <source>
        <dbReference type="SAM" id="Phobius"/>
    </source>
</evidence>
<keyword evidence="10" id="KW-1185">Reference proteome</keyword>
<dbReference type="InterPro" id="IPR025857">
    <property type="entry name" value="MacB_PCD"/>
</dbReference>
<organism evidence="9 10">
    <name type="scientific">Algoriphagus aestuariicola</name>
    <dbReference type="NCBI Taxonomy" id="1852016"/>
    <lineage>
        <taxon>Bacteria</taxon>
        <taxon>Pseudomonadati</taxon>
        <taxon>Bacteroidota</taxon>
        <taxon>Cytophagia</taxon>
        <taxon>Cytophagales</taxon>
        <taxon>Cyclobacteriaceae</taxon>
        <taxon>Algoriphagus</taxon>
    </lineage>
</organism>
<protein>
    <submittedName>
        <fullName evidence="9">ABC transporter permease</fullName>
    </submittedName>
</protein>
<dbReference type="Pfam" id="PF02687">
    <property type="entry name" value="FtsX"/>
    <property type="match status" value="2"/>
</dbReference>
<feature type="domain" description="ABC3 transporter permease C-terminal" evidence="7">
    <location>
        <begin position="752"/>
        <end position="861"/>
    </location>
</feature>
<feature type="transmembrane region" description="Helical" evidence="6">
    <location>
        <begin position="370"/>
        <end position="393"/>
    </location>
</feature>
<keyword evidence="5 6" id="KW-0472">Membrane</keyword>
<evidence type="ECO:0000313" key="9">
    <source>
        <dbReference type="EMBL" id="MBN7803358.1"/>
    </source>
</evidence>
<dbReference type="InterPro" id="IPR047699">
    <property type="entry name" value="Permease_put_prefix"/>
</dbReference>
<evidence type="ECO:0000259" key="7">
    <source>
        <dbReference type="Pfam" id="PF02687"/>
    </source>
</evidence>
<proteinExistence type="predicted"/>
<feature type="transmembrane region" description="Helical" evidence="6">
    <location>
        <begin position="459"/>
        <end position="481"/>
    </location>
</feature>
<accession>A0ABS3BVN6</accession>
<evidence type="ECO:0000256" key="5">
    <source>
        <dbReference type="ARBA" id="ARBA00023136"/>
    </source>
</evidence>
<comment type="caution">
    <text evidence="9">The sequence shown here is derived from an EMBL/GenBank/DDBJ whole genome shotgun (WGS) entry which is preliminary data.</text>
</comment>
<evidence type="ECO:0000259" key="8">
    <source>
        <dbReference type="Pfam" id="PF12704"/>
    </source>
</evidence>
<feature type="transmembrane region" description="Helical" evidence="6">
    <location>
        <begin position="835"/>
        <end position="855"/>
    </location>
</feature>
<evidence type="ECO:0000256" key="3">
    <source>
        <dbReference type="ARBA" id="ARBA00022692"/>
    </source>
</evidence>
<dbReference type="RefSeq" id="WP_206571348.1">
    <property type="nucleotide sequence ID" value="NZ_JAFKCW010000005.1"/>
</dbReference>
<reference evidence="9 10" key="1">
    <citation type="submission" date="2021-03" db="EMBL/GenBank/DDBJ databases">
        <title>novel species isolated from a fishpond in China.</title>
        <authorList>
            <person name="Lu H."/>
            <person name="Cai Z."/>
        </authorList>
    </citation>
    <scope>NUCLEOTIDE SEQUENCE [LARGE SCALE GENOMIC DNA]</scope>
    <source>
        <strain evidence="9 10">JCM 31546</strain>
    </source>
</reference>
<evidence type="ECO:0000313" key="10">
    <source>
        <dbReference type="Proteomes" id="UP000664698"/>
    </source>
</evidence>
<feature type="transmembrane region" description="Helical" evidence="6">
    <location>
        <begin position="507"/>
        <end position="528"/>
    </location>
</feature>
<dbReference type="EMBL" id="JAFKCW010000005">
    <property type="protein sequence ID" value="MBN7803358.1"/>
    <property type="molecule type" value="Genomic_DNA"/>
</dbReference>
<evidence type="ECO:0000256" key="2">
    <source>
        <dbReference type="ARBA" id="ARBA00022475"/>
    </source>
</evidence>
<gene>
    <name evidence="9" type="ORF">J0A67_20955</name>
</gene>
<feature type="domain" description="MacB-like periplasmic core" evidence="8">
    <location>
        <begin position="604"/>
        <end position="699"/>
    </location>
</feature>
<sequence length="872" mass="98447">MQPPRKALAFLRWFCREDYLEEIEGDLVELFENRHTNLSPSQANRKFTWDVIRSFRLRNIKKIDLSHLVHPIMFQHYVKLGGRQLLRNKAFSGINIFGLSMGIACCLTLLIFVGYESSFDNFHPYAERSYRVVQHTQYPDQTLYWNTTAYPLAEALREDIPELDLVTQAAGPFQRFFTLEKEGMDDYKFESKYVLFVDRFYSEAFDLTWIAGDRKSAFQHPNSIVLTESIAQKCFGQQVPSQSILGKTIMLAGKDPMQVTGIIKDVPGNSNLRYEMLVPYEFFKQNNPYPASNWSGNYQGTTFVVVSDQHRPEEIESSISVWKKKYLTKEDDSRISYKLQPLAEIHTESLYGSSPGSYTMPGNMLQTAKYVGIFILLIAIGNFVNLVTAKSVIRAKEVGIRKTIGSTGFDLFKQFALENSLLVAISVLLALAFSVFLIGEANSAFSIINLQLTFHWTDVGTIAFLGGITSLLGTAYPAIVLSSFKPLQIIKNDLPTSGTRGFSVRKAVTVFQFAIVQLFIIATIIAAVQMDWFRHKSLGFTTDAVVMLPVPQSDKIETFKNLLTNNPEINDVAIGSGPPMAVNGFQLGTRFRTSDMPDTDGFEAEMKIGDRNYLDFYGLELISGRNFTGNKMEFDEFIVNERLLKSLGWTPEDAVGRKLTINEGEATVIGVVKDFHNNSLQHDISPCIILNWSYFQDQAFVKISNINPQVLESLEQSWKTSFTKSVYKYEFVDDSIAREYFVETLSFKGFTLFSIIAVIIGSLGLIGLMTFITTQRTKEVGIRKVLGATVAELVLFFSKEFTVLIGIAFLLALPFAYFLMQYWLEDFAYRIEMSWWMFLVGGILTLIIAGLSSGIQATKAALANPIKSIKTE</sequence>
<dbReference type="NCBIfam" id="NF038404">
    <property type="entry name" value="perm_prefix_2"/>
    <property type="match status" value="1"/>
</dbReference>
<feature type="domain" description="ABC3 transporter permease C-terminal" evidence="7">
    <location>
        <begin position="372"/>
        <end position="484"/>
    </location>
</feature>
<keyword evidence="3 6" id="KW-0812">Transmembrane</keyword>
<keyword evidence="2" id="KW-1003">Cell membrane</keyword>
<dbReference type="InterPro" id="IPR003838">
    <property type="entry name" value="ABC3_permease_C"/>
</dbReference>
<dbReference type="PANTHER" id="PTHR30572:SF18">
    <property type="entry name" value="ABC-TYPE MACROLIDE FAMILY EXPORT SYSTEM PERMEASE COMPONENT 2"/>
    <property type="match status" value="1"/>
</dbReference>
<name>A0ABS3BVN6_9BACT</name>
<dbReference type="InterPro" id="IPR050250">
    <property type="entry name" value="Macrolide_Exporter_MacB"/>
</dbReference>
<comment type="subcellular location">
    <subcellularLocation>
        <location evidence="1">Cell membrane</location>
        <topology evidence="1">Multi-pass membrane protein</topology>
    </subcellularLocation>
</comment>
<feature type="domain" description="MacB-like periplasmic core" evidence="8">
    <location>
        <begin position="92"/>
        <end position="319"/>
    </location>
</feature>
<keyword evidence="4 6" id="KW-1133">Transmembrane helix</keyword>